<dbReference type="InterPro" id="IPR051796">
    <property type="entry name" value="ISF_SsuE-like"/>
</dbReference>
<feature type="domain" description="NADPH-dependent FMN reductase-like" evidence="3">
    <location>
        <begin position="5"/>
        <end position="154"/>
    </location>
</feature>
<dbReference type="InterPro" id="IPR029039">
    <property type="entry name" value="Flavoprotein-like_sf"/>
</dbReference>
<dbReference type="Proteomes" id="UP000614469">
    <property type="component" value="Unassembled WGS sequence"/>
</dbReference>
<sequence length="186" mass="19961">MSKQILVLKSSPRENGNSNALADQLVGGAKEMGADVECLSIHDMNIQPCDACDVCQETGVCIVKDDMQKVYPLLEKADAIVLASPIYYFTINAQAKAVIDRLYALETEQGNSLGGKEIGIILTYGDTDLHNSGGINAIRTLEDTFRYIGAKIVGIVHGTADGVGDAEKDPELMKRAFNLGQKLAEA</sequence>
<dbReference type="Gene3D" id="3.40.50.360">
    <property type="match status" value="1"/>
</dbReference>
<dbReference type="PANTHER" id="PTHR43278">
    <property type="entry name" value="NAD(P)H-DEPENDENT FMN-CONTAINING OXIDOREDUCTASE YWQN-RELATED"/>
    <property type="match status" value="1"/>
</dbReference>
<dbReference type="SUPFAM" id="SSF52218">
    <property type="entry name" value="Flavoproteins"/>
    <property type="match status" value="1"/>
</dbReference>
<reference evidence="4 5" key="1">
    <citation type="submission" date="2020-08" db="EMBL/GenBank/DDBJ databases">
        <title>Bridging the membrane lipid divide: bacteria of the FCB group superphylum have the potential to synthesize archaeal ether lipids.</title>
        <authorList>
            <person name="Villanueva L."/>
            <person name="Von Meijenfeldt F.A.B."/>
            <person name="Westbye A.B."/>
            <person name="Yadav S."/>
            <person name="Hopmans E.C."/>
            <person name="Dutilh B.E."/>
            <person name="Sinninghe Damste J.S."/>
        </authorList>
    </citation>
    <scope>NUCLEOTIDE SEQUENCE [LARGE SCALE GENOMIC DNA]</scope>
    <source>
        <strain evidence="4">NIOZ-UU36</strain>
    </source>
</reference>
<evidence type="ECO:0000313" key="4">
    <source>
        <dbReference type="EMBL" id="MBC8333844.1"/>
    </source>
</evidence>
<comment type="caution">
    <text evidence="4">The sequence shown here is derived from an EMBL/GenBank/DDBJ whole genome shotgun (WGS) entry which is preliminary data.</text>
</comment>
<gene>
    <name evidence="4" type="ORF">H8E29_01125</name>
</gene>
<evidence type="ECO:0000256" key="2">
    <source>
        <dbReference type="ARBA" id="ARBA00022643"/>
    </source>
</evidence>
<accession>A0A8J6NG69</accession>
<dbReference type="GO" id="GO:0016491">
    <property type="term" value="F:oxidoreductase activity"/>
    <property type="evidence" value="ECO:0007669"/>
    <property type="project" value="InterPro"/>
</dbReference>
<evidence type="ECO:0000313" key="5">
    <source>
        <dbReference type="Proteomes" id="UP000614469"/>
    </source>
</evidence>
<protein>
    <submittedName>
        <fullName evidence="4">Flavodoxin family protein</fullName>
    </submittedName>
</protein>
<evidence type="ECO:0000259" key="3">
    <source>
        <dbReference type="Pfam" id="PF03358"/>
    </source>
</evidence>
<name>A0A8J6NG69_9CHLR</name>
<dbReference type="InterPro" id="IPR005025">
    <property type="entry name" value="FMN_Rdtase-like_dom"/>
</dbReference>
<dbReference type="EMBL" id="JACNJN010000028">
    <property type="protein sequence ID" value="MBC8333844.1"/>
    <property type="molecule type" value="Genomic_DNA"/>
</dbReference>
<organism evidence="4 5">
    <name type="scientific">Candidatus Desulfolinea nitratireducens</name>
    <dbReference type="NCBI Taxonomy" id="2841698"/>
    <lineage>
        <taxon>Bacteria</taxon>
        <taxon>Bacillati</taxon>
        <taxon>Chloroflexota</taxon>
        <taxon>Anaerolineae</taxon>
        <taxon>Anaerolineales</taxon>
        <taxon>Anaerolineales incertae sedis</taxon>
        <taxon>Candidatus Desulfolinea</taxon>
    </lineage>
</organism>
<evidence type="ECO:0000256" key="1">
    <source>
        <dbReference type="ARBA" id="ARBA00022630"/>
    </source>
</evidence>
<dbReference type="Pfam" id="PF03358">
    <property type="entry name" value="FMN_red"/>
    <property type="match status" value="1"/>
</dbReference>
<dbReference type="PANTHER" id="PTHR43278:SF4">
    <property type="entry name" value="NAD(P)H-DEPENDENT FMN-CONTAINING OXIDOREDUCTASE YWQN-RELATED"/>
    <property type="match status" value="1"/>
</dbReference>
<keyword evidence="2" id="KW-0288">FMN</keyword>
<dbReference type="AlphaFoldDB" id="A0A8J6NG69"/>
<keyword evidence="1" id="KW-0285">Flavoprotein</keyword>
<proteinExistence type="predicted"/>